<dbReference type="EMBL" id="CP144914">
    <property type="protein sequence ID" value="WWD80926.1"/>
    <property type="molecule type" value="Genomic_DNA"/>
</dbReference>
<evidence type="ECO:0000313" key="2">
    <source>
        <dbReference type="EMBL" id="WWD80926.1"/>
    </source>
</evidence>
<dbReference type="KEGG" id="ahal:FTX54_005015"/>
<reference evidence="2 3" key="1">
    <citation type="submission" date="2024-01" db="EMBL/GenBank/DDBJ databases">
        <title>Complete Genome Sequence of Alkalicoccus halolimnae BZ-SZ-XJ29T, a Moderately Halophilic Bacterium Isolated from a Salt Lake.</title>
        <authorList>
            <person name="Zhao B."/>
        </authorList>
    </citation>
    <scope>NUCLEOTIDE SEQUENCE [LARGE SCALE GENOMIC DNA]</scope>
    <source>
        <strain evidence="2 3">BZ-SZ-XJ29</strain>
    </source>
</reference>
<feature type="transmembrane region" description="Helical" evidence="1">
    <location>
        <begin position="88"/>
        <end position="108"/>
    </location>
</feature>
<gene>
    <name evidence="2" type="ORF">FTX54_005015</name>
</gene>
<keyword evidence="3" id="KW-1185">Reference proteome</keyword>
<keyword evidence="1" id="KW-0812">Transmembrane</keyword>
<keyword evidence="1" id="KW-1133">Transmembrane helix</keyword>
<dbReference type="RefSeq" id="WP_147803158.1">
    <property type="nucleotide sequence ID" value="NZ_CP144914.1"/>
</dbReference>
<name>A0A5C7FIS7_9BACI</name>
<dbReference type="OrthoDB" id="9947106at2"/>
<protein>
    <submittedName>
        <fullName evidence="2">Uncharacterized protein</fullName>
    </submittedName>
</protein>
<dbReference type="Proteomes" id="UP000321816">
    <property type="component" value="Chromosome"/>
</dbReference>
<dbReference type="AlphaFoldDB" id="A0A5C7FIS7"/>
<organism evidence="2 3">
    <name type="scientific">Alkalicoccus halolimnae</name>
    <dbReference type="NCBI Taxonomy" id="1667239"/>
    <lineage>
        <taxon>Bacteria</taxon>
        <taxon>Bacillati</taxon>
        <taxon>Bacillota</taxon>
        <taxon>Bacilli</taxon>
        <taxon>Bacillales</taxon>
        <taxon>Bacillaceae</taxon>
        <taxon>Alkalicoccus</taxon>
    </lineage>
</organism>
<accession>A0A5C7FIS7</accession>
<evidence type="ECO:0000256" key="1">
    <source>
        <dbReference type="SAM" id="Phobius"/>
    </source>
</evidence>
<proteinExistence type="predicted"/>
<keyword evidence="1" id="KW-0472">Membrane</keyword>
<feature type="transmembrane region" description="Helical" evidence="1">
    <location>
        <begin position="30"/>
        <end position="48"/>
    </location>
</feature>
<sequence>MKKIAAFAAAGAVLTGLLAAGAYYLNTMELFVIAGLIVIAASFVPLFVHMIKTAGSSKPTLFGTSTPGSFSTISHAQEQGKTIKTGKVHYAAGAGLGALIIFLLAVLFQSF</sequence>
<evidence type="ECO:0000313" key="3">
    <source>
        <dbReference type="Proteomes" id="UP000321816"/>
    </source>
</evidence>